<dbReference type="InterPro" id="IPR000719">
    <property type="entry name" value="Prot_kinase_dom"/>
</dbReference>
<feature type="region of interest" description="Disordered" evidence="6">
    <location>
        <begin position="1210"/>
        <end position="1255"/>
    </location>
</feature>
<feature type="compositionally biased region" description="Pro residues" evidence="6">
    <location>
        <begin position="1939"/>
        <end position="1949"/>
    </location>
</feature>
<feature type="compositionally biased region" description="Gly residues" evidence="6">
    <location>
        <begin position="2150"/>
        <end position="2170"/>
    </location>
</feature>
<evidence type="ECO:0000256" key="2">
    <source>
        <dbReference type="ARBA" id="ARBA00022741"/>
    </source>
</evidence>
<feature type="compositionally biased region" description="Gly residues" evidence="6">
    <location>
        <begin position="2521"/>
        <end position="2530"/>
    </location>
</feature>
<feature type="region of interest" description="Disordered" evidence="6">
    <location>
        <begin position="801"/>
        <end position="822"/>
    </location>
</feature>
<feature type="compositionally biased region" description="Polar residues" evidence="6">
    <location>
        <begin position="1873"/>
        <end position="1885"/>
    </location>
</feature>
<name>A0A835TAN1_CHLIN</name>
<dbReference type="PROSITE" id="PS50011">
    <property type="entry name" value="PROTEIN_KINASE_DOM"/>
    <property type="match status" value="1"/>
</dbReference>
<feature type="region of interest" description="Disordered" evidence="6">
    <location>
        <begin position="1858"/>
        <end position="1955"/>
    </location>
</feature>
<feature type="region of interest" description="Disordered" evidence="6">
    <location>
        <begin position="2035"/>
        <end position="2081"/>
    </location>
</feature>
<dbReference type="SMART" id="SM00220">
    <property type="entry name" value="S_TKc"/>
    <property type="match status" value="1"/>
</dbReference>
<feature type="region of interest" description="Disordered" evidence="6">
    <location>
        <begin position="1362"/>
        <end position="1382"/>
    </location>
</feature>
<dbReference type="EMBL" id="JAEHOC010000007">
    <property type="protein sequence ID" value="KAG2440177.1"/>
    <property type="molecule type" value="Genomic_DNA"/>
</dbReference>
<feature type="compositionally biased region" description="Gly residues" evidence="6">
    <location>
        <begin position="1730"/>
        <end position="1741"/>
    </location>
</feature>
<dbReference type="Gene3D" id="1.10.510.10">
    <property type="entry name" value="Transferase(Phosphotransferase) domain 1"/>
    <property type="match status" value="1"/>
</dbReference>
<keyword evidence="3" id="KW-0418">Kinase</keyword>
<sequence>MSLAADSGLTASPSPGSVRSLQALPEVLSPVRHGFLWKRSRAFKAWLSRWFQLDDTGFTYAASPKLIKREGRYVLPSAVREVLPLPPERYRNGATMYGVRVVATSGATKDLYTDDAAALEAWTRDLARSTPAARQAAYRKALLAAPPAGAPPLPPSRRPGGGASLNELHLGDICEVDWSGMLGSGLFACVLRGRLHEGGEAVAVKIIKKEAMAEYSEIVYREAQVWSAVGQHPHICQLKQVLRSSARMYFIAELCDGGGLVERLAASATYCEREVAWLMRQLLAAVAHLHQNAIVHMDIKPENVVFATRREDSLIKLIDFSLAAFIYTPTDPGGTPDFVAPELLNEPDVMSKNGCGPEVDMWALGVMLFFLLSGQTPFQSANLETVMARVKSGEWNFHGRRWALVSEGARDLVSRLLRREPSQRLTAEEALGHPWLNRPEALSQALLQDAITSFRAAAAAQQQQMRTSWIKQGSGELTGSHATGTGIAAVHSNHLSPHASLNRQAMMQAMAGAGSNAPPAALLSTGGLVRNLMGTHPGMDPAAVMSALVSDRPGSPLIRASPSQSVMLAGGPSGRASRATGHNSNSPSMPAAVAAAAAAAAASGARGGSRNHSFSVGGGGPAHMSRMGAGGLASGPMPAAGGLGSGSLTAAMAVARSSAGSPHGSPHPSPQQSAAGAVGGAGCSPRSPLGMRTRRASDTMAYAISLTERQESFTQMHAQGLAAPPNAGMQWPAAMAISGSKARRASDVHSYGLMPYSSASQAELGSAAAVAGHPSAADGAGGAAGLAGAAGHSLPGLPPAGAGSSFGLRGSQQRGASGLSIMTNPSTSAAAAAAAAAAMRAGGRSNPELLGNRHTTSSAGAQSNNGSSSELTPPTPSRDAGVASGPAALLVAAPGAASSSSRGGNASLLPPPPPSQSQVHLQSSPSAPPPQAAGEKEKRYDAGGGDRALSRASLSNAQARFAQLAGKSQSYHTIPSAWVMDAQAPPPANVRPLSGAHGYGLAAGGGSVGSAHPSMAAMLAGGAGGGSARGASPSGLPGGGGAGAGGGGSGVPSVALQRRASMSFTAGTSMSGLAGLHGPSPLSNSSAGRIFPPGTLVAAAAGAGNSMHGAGSQPPSGTVAFAAGAGGGSSTGGGAPPVARPLSRTGSGASTPLAPSPSHSQSNVPFHAFGAGGGGSGAGGSGVSAAPGAPGSTSMYAAVLRSNLSGHALMSSSGAEGGGGGGRRATGTGGGSGASTPRSCGSPQVSGTQAHVMDVGGPTVSQATAAVAGSMLRTTSSGSLSGAAAVRSRSLRGMTGGGMAPGAAPGAQSLRANSGNTQQLMEQVVLGPLLISSGSNVGVTGSSAAGGAGFVDHASALGSGSVAGAGSGAPSGAREHPAAAGGPVASNGGGAGAGCAAMAVLLADGSSALRPAAWTSDIAEAALRERVLAEPLPGVAHAGSASAADGAADGSQVARFASAPHAGAVELGGGGGGGGGSAGGSPSGAAAAAAAAAGARAAPSIVEMLRGNALGLRASSRLVLETIPSEDPESLSGLLRSVREDRAAGGGPGAAGGTSISRTSGGNVGALATHALIISAANLPSGPISSTAISLGPISGPPGPAGGRAGAELSGGGLASLIQLPSMPSEPSDEAVVGSLRLGVGASDAARPAATIGRGAPAAAAAAAVAAAMLVVPPPQDAASSRTPPRESPASSAAGAVRAGTTVSSRSGSVLHRATSALGAGSLHSGGSGFNGAASGGGDGLGSAPHRSTSLNEEALRRSEGGASGDRSSGGSGHSGFSRHSQGSATGASPLGSPVGGRGNGGNSGGSGSGRHVRRATTAINLRLHATTAAAAQAAAAAEKAALAAESADALLATAARAPHSPNAAARAPHSPTASTRAPLSPTTGSSPRAAASKPPATKTVKEENSSSSESGSDGKPEAEAEAEADTPGKPDPFAHWDWPPPAPAPLVPRAPAGAGHRQRAASAVGLSGASLAALLAQAAPLAQAAQASAAAQIESIYSSSGGGSFTSQRAHGHYGPPGSIRAAGLMAGLGHGSEGLGTGSGAPGTPYYPGDDGSAGAGGGGGVGSRFLGSGQGGVGTPGRAVRRAVTSSNMGMLVHPVSGGIAPAMDEDAPFAHNAAAAAAALHGPGVAGGGSMSQVVMPTVTSGGGFAGSGGGGGGGSMGMGRGGGTSLHGQASVPVAMTATGSLSGADSPVQPLKTRTSAAAVGGGGTLAALLAQAAPLAAAAQANAAAQTAARMASNSSNASMSPAAVPYGVRAATGSGPSTPTGQNTLAAAGGGYGGAYFGPPPGQGVGSGSGASAGSYEAPASSWARRRSSTSKDLRDRAAASYLPAGGSAVHRLGQNPPGAFAGLAAAGGSSGGTGSGVGMGGGLALGGGSIGGVPDLRVLGPVGGAVGGVQPRLSQSPPREQGSPGGASVSSAGRLSTYPAVPSRLSHSGTGTNTPRIVGAPGAAAAASTAGAVAGAMAGAMAGAGGSGVLLGAQSPALSPQSSLNRLATVASSSSMAGGGNAAANGSSSGAGASGGGGGGGGAAMLPQSLSLPTGAAASSQAAAAAQIAQLTQLHHLQNHLHQQSQLRVRTNSRSGSNAAFAPAPTAGAVSATGVGTGVGTSRLNGDRLLGRGTSSGGVSPSHSAMQLGGAAGNSVSGAAAIPGLDKDKLIEAMEKEIKTLHGQLGAGRLSNASSPLHSRMSGGGGSAQQLRTQQQ</sequence>
<feature type="compositionally biased region" description="Low complexity" evidence="6">
    <location>
        <begin position="2504"/>
        <end position="2520"/>
    </location>
</feature>
<evidence type="ECO:0000256" key="4">
    <source>
        <dbReference type="ARBA" id="ARBA00022840"/>
    </source>
</evidence>
<evidence type="ECO:0000313" key="10">
    <source>
        <dbReference type="Proteomes" id="UP000650467"/>
    </source>
</evidence>
<feature type="compositionally biased region" description="Polar residues" evidence="6">
    <location>
        <begin position="810"/>
        <end position="822"/>
    </location>
</feature>
<feature type="region of interest" description="Disordered" evidence="6">
    <location>
        <begin position="555"/>
        <end position="590"/>
    </location>
</feature>
<keyword evidence="2 5" id="KW-0547">Nucleotide-binding</keyword>
<dbReference type="PROSITE" id="PS00108">
    <property type="entry name" value="PROTEIN_KINASE_ST"/>
    <property type="match status" value="1"/>
</dbReference>
<dbReference type="InterPro" id="IPR017441">
    <property type="entry name" value="Protein_kinase_ATP_BS"/>
</dbReference>
<dbReference type="GO" id="GO:0005524">
    <property type="term" value="F:ATP binding"/>
    <property type="evidence" value="ECO:0007669"/>
    <property type="project" value="UniProtKB-UniRule"/>
</dbReference>
<feature type="compositionally biased region" description="Low complexity" evidence="6">
    <location>
        <begin position="654"/>
        <end position="676"/>
    </location>
</feature>
<evidence type="ECO:0000256" key="3">
    <source>
        <dbReference type="ARBA" id="ARBA00022777"/>
    </source>
</evidence>
<feature type="binding site" evidence="5">
    <location>
        <position position="209"/>
    </location>
    <ligand>
        <name>ATP</name>
        <dbReference type="ChEBI" id="CHEBI:30616"/>
    </ligand>
</feature>
<dbReference type="InterPro" id="IPR001849">
    <property type="entry name" value="PH_domain"/>
</dbReference>
<dbReference type="Gene3D" id="2.30.29.30">
    <property type="entry name" value="Pleckstrin-homology domain (PH domain)/Phosphotyrosine-binding domain (PTB)"/>
    <property type="match status" value="1"/>
</dbReference>
<dbReference type="Pfam" id="PF00069">
    <property type="entry name" value="Pkinase"/>
    <property type="match status" value="1"/>
</dbReference>
<evidence type="ECO:0008006" key="11">
    <source>
        <dbReference type="Google" id="ProtNLM"/>
    </source>
</evidence>
<feature type="region of interest" description="Disordered" evidence="6">
    <location>
        <begin position="654"/>
        <end position="694"/>
    </location>
</feature>
<feature type="compositionally biased region" description="Low complexity" evidence="6">
    <location>
        <begin position="1370"/>
        <end position="1382"/>
    </location>
</feature>
<evidence type="ECO:0000313" key="9">
    <source>
        <dbReference type="EMBL" id="KAG2440177.1"/>
    </source>
</evidence>
<feature type="region of interest" description="Disordered" evidence="6">
    <location>
        <begin position="2504"/>
        <end position="2530"/>
    </location>
</feature>
<comment type="caution">
    <text evidence="9">The sequence shown here is derived from an EMBL/GenBank/DDBJ whole genome shotgun (WGS) entry which is preliminary data.</text>
</comment>
<evidence type="ECO:0000256" key="5">
    <source>
        <dbReference type="PROSITE-ProRule" id="PRU10141"/>
    </source>
</evidence>
<feature type="domain" description="Protein kinase" evidence="8">
    <location>
        <begin position="176"/>
        <end position="436"/>
    </location>
</feature>
<dbReference type="InterPro" id="IPR008271">
    <property type="entry name" value="Ser/Thr_kinase_AS"/>
</dbReference>
<proteinExistence type="predicted"/>
<dbReference type="InterPro" id="IPR011993">
    <property type="entry name" value="PH-like_dom_sf"/>
</dbReference>
<feature type="compositionally biased region" description="Gly residues" evidence="6">
    <location>
        <begin position="2054"/>
        <end position="2078"/>
    </location>
</feature>
<dbReference type="SMART" id="SM00233">
    <property type="entry name" value="PH"/>
    <property type="match status" value="1"/>
</dbReference>
<dbReference type="FunFam" id="1.10.510.10:FF:000571">
    <property type="entry name" value="Maternal embryonic leucine zipper kinase"/>
    <property type="match status" value="1"/>
</dbReference>
<feature type="compositionally biased region" description="Low complexity" evidence="6">
    <location>
        <begin position="857"/>
        <end position="869"/>
    </location>
</feature>
<feature type="compositionally biased region" description="Low complexity" evidence="6">
    <location>
        <begin position="1886"/>
        <end position="1897"/>
    </location>
</feature>
<keyword evidence="4 5" id="KW-0067">ATP-binding</keyword>
<feature type="region of interest" description="Disordered" evidence="6">
    <location>
        <begin position="2568"/>
        <end position="2642"/>
    </location>
</feature>
<protein>
    <recommendedName>
        <fullName evidence="11">Non-specific serine/threonine protein kinase</fullName>
    </recommendedName>
</protein>
<dbReference type="OrthoDB" id="543781at2759"/>
<feature type="compositionally biased region" description="Gly residues" evidence="6">
    <location>
        <begin position="1762"/>
        <end position="1774"/>
    </location>
</feature>
<reference evidence="9" key="1">
    <citation type="journal article" date="2020" name="bioRxiv">
        <title>Comparative genomics of Chlamydomonas.</title>
        <authorList>
            <person name="Craig R.J."/>
            <person name="Hasan A.R."/>
            <person name="Ness R.W."/>
            <person name="Keightley P.D."/>
        </authorList>
    </citation>
    <scope>NUCLEOTIDE SEQUENCE</scope>
    <source>
        <strain evidence="9">SAG 7.73</strain>
    </source>
</reference>
<keyword evidence="1" id="KW-0808">Transferase</keyword>
<feature type="compositionally biased region" description="Gly residues" evidence="6">
    <location>
        <begin position="1215"/>
        <end position="1233"/>
    </location>
</feature>
<feature type="region of interest" description="Disordered" evidence="6">
    <location>
        <begin position="1104"/>
        <end position="1190"/>
    </location>
</feature>
<feature type="region of interest" description="Disordered" evidence="6">
    <location>
        <begin position="2150"/>
        <end position="2173"/>
    </location>
</feature>
<feature type="region of interest" description="Disordered" evidence="6">
    <location>
        <begin position="1021"/>
        <end position="1053"/>
    </location>
</feature>
<feature type="region of interest" description="Disordered" evidence="6">
    <location>
        <begin position="2291"/>
        <end position="2324"/>
    </location>
</feature>
<feature type="compositionally biased region" description="Low complexity" evidence="6">
    <location>
        <begin position="2585"/>
        <end position="2603"/>
    </location>
</feature>
<feature type="compositionally biased region" description="Low complexity" evidence="6">
    <location>
        <begin position="1858"/>
        <end position="1872"/>
    </location>
</feature>
<dbReference type="PANTHER" id="PTHR24347">
    <property type="entry name" value="SERINE/THREONINE-PROTEIN KINASE"/>
    <property type="match status" value="1"/>
</dbReference>
<feature type="compositionally biased region" description="Low complexity" evidence="6">
    <location>
        <begin position="1775"/>
        <end position="1784"/>
    </location>
</feature>
<evidence type="ECO:0000256" key="1">
    <source>
        <dbReference type="ARBA" id="ARBA00022679"/>
    </source>
</evidence>
<gene>
    <name evidence="9" type="ORF">HXX76_004290</name>
</gene>
<feature type="compositionally biased region" description="Low complexity" evidence="6">
    <location>
        <begin position="880"/>
        <end position="908"/>
    </location>
</feature>
<feature type="compositionally biased region" description="Gly residues" evidence="6">
    <location>
        <begin position="1124"/>
        <end position="1135"/>
    </location>
</feature>
<dbReference type="SUPFAM" id="SSF50729">
    <property type="entry name" value="PH domain-like"/>
    <property type="match status" value="1"/>
</dbReference>
<dbReference type="GO" id="GO:0004672">
    <property type="term" value="F:protein kinase activity"/>
    <property type="evidence" value="ECO:0007669"/>
    <property type="project" value="InterPro"/>
</dbReference>
<dbReference type="InterPro" id="IPR011009">
    <property type="entry name" value="Kinase-like_dom_sf"/>
</dbReference>
<feature type="compositionally biased region" description="Low complexity" evidence="6">
    <location>
        <begin position="916"/>
        <end position="925"/>
    </location>
</feature>
<organism evidence="9 10">
    <name type="scientific">Chlamydomonas incerta</name>
    <dbReference type="NCBI Taxonomy" id="51695"/>
    <lineage>
        <taxon>Eukaryota</taxon>
        <taxon>Viridiplantae</taxon>
        <taxon>Chlorophyta</taxon>
        <taxon>core chlorophytes</taxon>
        <taxon>Chlorophyceae</taxon>
        <taxon>CS clade</taxon>
        <taxon>Chlamydomonadales</taxon>
        <taxon>Chlamydomonadaceae</taxon>
        <taxon>Chlamydomonas</taxon>
    </lineage>
</organism>
<feature type="compositionally biased region" description="Low complexity" evidence="6">
    <location>
        <begin position="2300"/>
        <end position="2311"/>
    </location>
</feature>
<feature type="region of interest" description="Disordered" evidence="6">
    <location>
        <begin position="1730"/>
        <end position="1812"/>
    </location>
</feature>
<feature type="compositionally biased region" description="Gly residues" evidence="6">
    <location>
        <begin position="1036"/>
        <end position="1050"/>
    </location>
</feature>
<accession>A0A835TAN1</accession>
<dbReference type="SUPFAM" id="SSF56112">
    <property type="entry name" value="Protein kinase-like (PK-like)"/>
    <property type="match status" value="1"/>
</dbReference>
<dbReference type="Proteomes" id="UP000650467">
    <property type="component" value="Unassembled WGS sequence"/>
</dbReference>
<feature type="compositionally biased region" description="Gly residues" evidence="6">
    <location>
        <begin position="1170"/>
        <end position="1182"/>
    </location>
</feature>
<keyword evidence="10" id="KW-1185">Reference proteome</keyword>
<feature type="domain" description="PH" evidence="7">
    <location>
        <begin position="29"/>
        <end position="131"/>
    </location>
</feature>
<feature type="region of interest" description="Disordered" evidence="6">
    <location>
        <begin position="2674"/>
        <end position="2705"/>
    </location>
</feature>
<evidence type="ECO:0000259" key="7">
    <source>
        <dbReference type="PROSITE" id="PS50003"/>
    </source>
</evidence>
<evidence type="ECO:0000256" key="6">
    <source>
        <dbReference type="SAM" id="MobiDB-lite"/>
    </source>
</evidence>
<evidence type="ECO:0000259" key="8">
    <source>
        <dbReference type="PROSITE" id="PS50011"/>
    </source>
</evidence>
<dbReference type="PROSITE" id="PS50003">
    <property type="entry name" value="PH_DOMAIN"/>
    <property type="match status" value="1"/>
</dbReference>
<feature type="region of interest" description="Disordered" evidence="6">
    <location>
        <begin position="2396"/>
        <end position="2423"/>
    </location>
</feature>
<dbReference type="PROSITE" id="PS00107">
    <property type="entry name" value="PROTEIN_KINASE_ATP"/>
    <property type="match status" value="1"/>
</dbReference>
<feature type="compositionally biased region" description="Gly residues" evidence="6">
    <location>
        <begin position="1794"/>
        <end position="1809"/>
    </location>
</feature>
<feature type="region of interest" description="Disordered" evidence="6">
    <location>
        <begin position="844"/>
        <end position="948"/>
    </location>
</feature>
<feature type="region of interest" description="Disordered" evidence="6">
    <location>
        <begin position="1675"/>
        <end position="1708"/>
    </location>
</feature>